<evidence type="ECO:0000313" key="1">
    <source>
        <dbReference type="EMBL" id="CAH1797051.1"/>
    </source>
</evidence>
<dbReference type="Gene3D" id="3.90.180.10">
    <property type="entry name" value="Medium-chain alcohol dehydrogenases, catalytic domain"/>
    <property type="match status" value="1"/>
</dbReference>
<dbReference type="EMBL" id="CAIIXF020000010">
    <property type="protein sequence ID" value="CAH1797051.1"/>
    <property type="molecule type" value="Genomic_DNA"/>
</dbReference>
<keyword evidence="2" id="KW-1185">Reference proteome</keyword>
<organism evidence="1 2">
    <name type="scientific">Owenia fusiformis</name>
    <name type="common">Polychaete worm</name>
    <dbReference type="NCBI Taxonomy" id="6347"/>
    <lineage>
        <taxon>Eukaryota</taxon>
        <taxon>Metazoa</taxon>
        <taxon>Spiralia</taxon>
        <taxon>Lophotrochozoa</taxon>
        <taxon>Annelida</taxon>
        <taxon>Polychaeta</taxon>
        <taxon>Sedentaria</taxon>
        <taxon>Canalipalpata</taxon>
        <taxon>Sabellida</taxon>
        <taxon>Oweniida</taxon>
        <taxon>Oweniidae</taxon>
        <taxon>Owenia</taxon>
    </lineage>
</organism>
<sequence>MYHKKVHKLFLYILDQGLRYLVYVSFSCAVFNTFWYFPIGTCAYPFIFIPYQQLFDFSYASAVSLMATGRVNVKPLITHTFKLEDTLKAYELVKNQEDGVVKAIIRCNDF</sequence>
<dbReference type="AlphaFoldDB" id="A0A8J1TYW6"/>
<proteinExistence type="predicted"/>
<dbReference type="OrthoDB" id="1879366at2759"/>
<name>A0A8J1TYW6_OWEFU</name>
<comment type="caution">
    <text evidence="1">The sequence shown here is derived from an EMBL/GenBank/DDBJ whole genome shotgun (WGS) entry which is preliminary data.</text>
</comment>
<reference evidence="1" key="1">
    <citation type="submission" date="2022-03" db="EMBL/GenBank/DDBJ databases">
        <authorList>
            <person name="Martin C."/>
        </authorList>
    </citation>
    <scope>NUCLEOTIDE SEQUENCE</scope>
</reference>
<accession>A0A8J1TYW6</accession>
<gene>
    <name evidence="1" type="ORF">OFUS_LOCUS21391</name>
</gene>
<protein>
    <submittedName>
        <fullName evidence="1">Uncharacterized protein</fullName>
    </submittedName>
</protein>
<dbReference type="Proteomes" id="UP000749559">
    <property type="component" value="Unassembled WGS sequence"/>
</dbReference>
<evidence type="ECO:0000313" key="2">
    <source>
        <dbReference type="Proteomes" id="UP000749559"/>
    </source>
</evidence>